<dbReference type="InterPro" id="IPR000477">
    <property type="entry name" value="RT_dom"/>
</dbReference>
<dbReference type="EMBL" id="LRDB01000002">
    <property type="protein sequence ID" value="KYG82797.1"/>
    <property type="molecule type" value="Genomic_DNA"/>
</dbReference>
<protein>
    <recommendedName>
        <fullName evidence="2">Reverse transcriptase domain-containing protein</fullName>
    </recommendedName>
</protein>
<dbReference type="Pfam" id="PF00078">
    <property type="entry name" value="RVT_1"/>
    <property type="match status" value="1"/>
</dbReference>
<evidence type="ECO:0000313" key="3">
    <source>
        <dbReference type="EMBL" id="KYG82797.1"/>
    </source>
</evidence>
<gene>
    <name evidence="3" type="ORF">AWN68_13490</name>
</gene>
<dbReference type="OrthoDB" id="9780724at2"/>
<dbReference type="PANTHER" id="PTHR34047:SF8">
    <property type="entry name" value="PROTEIN YKFC"/>
    <property type="match status" value="1"/>
</dbReference>
<evidence type="ECO:0000256" key="1">
    <source>
        <dbReference type="ARBA" id="ARBA00034120"/>
    </source>
</evidence>
<proteinExistence type="inferred from homology"/>
<accession>A0A150XVL1</accession>
<organism evidence="3 4">
    <name type="scientific">Roseivirga echinicomitans</name>
    <dbReference type="NCBI Taxonomy" id="296218"/>
    <lineage>
        <taxon>Bacteria</taxon>
        <taxon>Pseudomonadati</taxon>
        <taxon>Bacteroidota</taxon>
        <taxon>Cytophagia</taxon>
        <taxon>Cytophagales</taxon>
        <taxon>Roseivirgaceae</taxon>
        <taxon>Roseivirga</taxon>
    </lineage>
</organism>
<dbReference type="InterPro" id="IPR043502">
    <property type="entry name" value="DNA/RNA_pol_sf"/>
</dbReference>
<dbReference type="AlphaFoldDB" id="A0A150XVL1"/>
<keyword evidence="4" id="KW-1185">Reference proteome</keyword>
<dbReference type="PROSITE" id="PS50878">
    <property type="entry name" value="RT_POL"/>
    <property type="match status" value="1"/>
</dbReference>
<reference evidence="3 4" key="1">
    <citation type="submission" date="2016-01" db="EMBL/GenBank/DDBJ databases">
        <title>Genome sequencing of Roseivirga echinicomitans KMM 6058.</title>
        <authorList>
            <person name="Selvaratnam C."/>
            <person name="Thevarajoo S."/>
            <person name="Goh K.M."/>
            <person name="Ee R."/>
            <person name="Chan K.-G."/>
            <person name="Chong C.S."/>
        </authorList>
    </citation>
    <scope>NUCLEOTIDE SEQUENCE [LARGE SCALE GENOMIC DNA]</scope>
    <source>
        <strain evidence="3 4">KMM 6058</strain>
    </source>
</reference>
<comment type="caution">
    <text evidence="3">The sequence shown here is derived from an EMBL/GenBank/DDBJ whole genome shotgun (WGS) entry which is preliminary data.</text>
</comment>
<dbReference type="InterPro" id="IPR051083">
    <property type="entry name" value="GrpII_Intron_Splice-Mob/Def"/>
</dbReference>
<name>A0A150XVL1_9BACT</name>
<dbReference type="Proteomes" id="UP000075615">
    <property type="component" value="Unassembled WGS sequence"/>
</dbReference>
<evidence type="ECO:0000313" key="4">
    <source>
        <dbReference type="Proteomes" id="UP000075615"/>
    </source>
</evidence>
<dbReference type="PANTHER" id="PTHR34047">
    <property type="entry name" value="NUCLEAR INTRON MATURASE 1, MITOCHONDRIAL-RELATED"/>
    <property type="match status" value="1"/>
</dbReference>
<dbReference type="SUPFAM" id="SSF56672">
    <property type="entry name" value="DNA/RNA polymerases"/>
    <property type="match status" value="1"/>
</dbReference>
<feature type="domain" description="Reverse transcriptase" evidence="2">
    <location>
        <begin position="126"/>
        <end position="429"/>
    </location>
</feature>
<sequence length="581" mass="69096">MRKLETYIEERNIIFYLCRIRAKIAKRRNKKHLIHLISSDSKKNYHVSINDETLDENEICSLFPSRKKWRKLGEKNRYRNGKKLNSLEKNIKSLQITIEWYRENDPNAVFLKRLDIFLLSVQESIKSQEYSISEPSTYPKRKDKLKKAQTVCRPISIFNLRDRIIICLVNKYFTDLFDDLFHDNSMAFRAVKKVNGKPYSITHHDAIKEIVKYKRQNKGKKLWVSECDMKKFYDTVNHSVIKEHFKKFMNQVKRKNPELYDVNAEHLFYSYLNCYSFNKSVYPLNKDQAYFSKYNITNGVFEWVEDDLLSKHYKKLNNAKIGVPQGGALSGLIANIVLHYSDGIISNYKQKNLLYLRYCDDMIIMHPNKKICKSATSKYQESLLKLKLVPHTFKDVKKYDSTFWENKSKNPFKWGEYNKQEIPWIGFVGYELNFNGDIRIRKSSLKKEMSKQIEVINTAFNAIKGDKKRASDKYIEESIIHRLIGMSVGRVTMWNYENGINDLCWINGFSELSNNPTVAIQLKNLDRNRNKYFHKFRRRLREIKVSNSKQVNVKSNRQIIYFGKPFSYYYQAHEKLKHQVN</sequence>
<dbReference type="RefSeq" id="WP_068411973.1">
    <property type="nucleotide sequence ID" value="NZ_LRDB01000002.1"/>
</dbReference>
<comment type="similarity">
    <text evidence="1">Belongs to the bacterial reverse transcriptase family.</text>
</comment>
<dbReference type="STRING" id="296218.AWN68_13490"/>
<evidence type="ECO:0000259" key="2">
    <source>
        <dbReference type="PROSITE" id="PS50878"/>
    </source>
</evidence>